<gene>
    <name evidence="4" type="ORF">GAYE_PCTG50G1185</name>
</gene>
<dbReference type="EMBL" id="JANCYU010000013">
    <property type="protein sequence ID" value="KAK4523292.1"/>
    <property type="molecule type" value="Genomic_DNA"/>
</dbReference>
<name>A0AAV9I4H7_9RHOD</name>
<dbReference type="PROSITE" id="PS51840">
    <property type="entry name" value="C2_NT"/>
    <property type="match status" value="1"/>
</dbReference>
<reference evidence="4 5" key="1">
    <citation type="submission" date="2022-07" db="EMBL/GenBank/DDBJ databases">
        <title>Genome-wide signatures of adaptation to extreme environments.</title>
        <authorList>
            <person name="Cho C.H."/>
            <person name="Yoon H.S."/>
        </authorList>
    </citation>
    <scope>NUCLEOTIDE SEQUENCE [LARGE SCALE GENOMIC DNA]</scope>
    <source>
        <strain evidence="4 5">108.79 E11</strain>
    </source>
</reference>
<feature type="compositionally biased region" description="Basic and acidic residues" evidence="2">
    <location>
        <begin position="203"/>
        <end position="213"/>
    </location>
</feature>
<feature type="coiled-coil region" evidence="1">
    <location>
        <begin position="309"/>
        <end position="343"/>
    </location>
</feature>
<dbReference type="Proteomes" id="UP001300502">
    <property type="component" value="Unassembled WGS sequence"/>
</dbReference>
<feature type="compositionally biased region" description="Polar residues" evidence="2">
    <location>
        <begin position="188"/>
        <end position="200"/>
    </location>
</feature>
<comment type="caution">
    <text evidence="4">The sequence shown here is derived from an EMBL/GenBank/DDBJ whole genome shotgun (WGS) entry which is preliminary data.</text>
</comment>
<dbReference type="InterPro" id="IPR019448">
    <property type="entry name" value="NT-C2"/>
</dbReference>
<dbReference type="AlphaFoldDB" id="A0AAV9I4H7"/>
<keyword evidence="5" id="KW-1185">Reference proteome</keyword>
<dbReference type="Pfam" id="PF10358">
    <property type="entry name" value="NT-C2"/>
    <property type="match status" value="1"/>
</dbReference>
<evidence type="ECO:0000256" key="2">
    <source>
        <dbReference type="SAM" id="MobiDB-lite"/>
    </source>
</evidence>
<evidence type="ECO:0000313" key="4">
    <source>
        <dbReference type="EMBL" id="KAK4523292.1"/>
    </source>
</evidence>
<organism evidence="4 5">
    <name type="scientific">Galdieria yellowstonensis</name>
    <dbReference type="NCBI Taxonomy" id="3028027"/>
    <lineage>
        <taxon>Eukaryota</taxon>
        <taxon>Rhodophyta</taxon>
        <taxon>Bangiophyceae</taxon>
        <taxon>Galdieriales</taxon>
        <taxon>Galdieriaceae</taxon>
        <taxon>Galdieria</taxon>
    </lineage>
</organism>
<protein>
    <recommendedName>
        <fullName evidence="3">C2 NT-type domain-containing protein</fullName>
    </recommendedName>
</protein>
<evidence type="ECO:0000313" key="5">
    <source>
        <dbReference type="Proteomes" id="UP001300502"/>
    </source>
</evidence>
<feature type="domain" description="C2 NT-type" evidence="3">
    <location>
        <begin position="12"/>
        <end position="154"/>
    </location>
</feature>
<feature type="region of interest" description="Disordered" evidence="2">
    <location>
        <begin position="181"/>
        <end position="214"/>
    </location>
</feature>
<evidence type="ECO:0000259" key="3">
    <source>
        <dbReference type="PROSITE" id="PS51840"/>
    </source>
</evidence>
<proteinExistence type="predicted"/>
<sequence>MAIERTRALRALKHLGKAATQFEFSFYVDRIENVPIGCDFIFSVQRGERLCSTSECRSVQLAYRSSGVVAFRELLVLPVTLYMNKHGGEFLPKYAKFFLRKVGKVGEEPKTQGKLHLDLSKLIRGTSTPEESAFQLSDGSKLFMTFSWKSFNSNWTNDSKDSISKALEKVVDEGLFGMKRESKECPRATSSKDNPSQLSRSGDFIENKERENGRQYSLDNNISKKPRALKVFGVFGEKNKSFDDSQTATKDVLQQVMEENAKLRKSLVDLRSEMEHYYQTEASQSAEISKLRAEIRGFREAYQTTNCNVAESSREMERVVLTNQELQEQFKKLEERYKSQIRSLFCEVYKLREMVNPCNTESCNLGAFSREPLTVSDDSVIRDNGNSAYDLTESSREPRNDKSTQIHFLRQQFLLQREESANLLSDLIRTKVSLALALENIEWLSFQNRKLSGKNKIDNSGPLWTKILPWKFHSSNLMFSR</sequence>
<accession>A0AAV9I4H7</accession>
<keyword evidence="1" id="KW-0175">Coiled coil</keyword>
<evidence type="ECO:0000256" key="1">
    <source>
        <dbReference type="SAM" id="Coils"/>
    </source>
</evidence>